<proteinExistence type="predicted"/>
<dbReference type="AlphaFoldDB" id="A0A8H7ZN48"/>
<dbReference type="Proteomes" id="UP000673691">
    <property type="component" value="Unassembled WGS sequence"/>
</dbReference>
<protein>
    <submittedName>
        <fullName evidence="1">Uncharacterized protein</fullName>
    </submittedName>
</protein>
<reference evidence="1 2" key="1">
    <citation type="journal article" name="Sci. Rep.">
        <title>Genome-scale phylogenetic analyses confirm Olpidium as the closest living zoosporic fungus to the non-flagellated, terrestrial fungi.</title>
        <authorList>
            <person name="Chang Y."/>
            <person name="Rochon D."/>
            <person name="Sekimoto S."/>
            <person name="Wang Y."/>
            <person name="Chovatia M."/>
            <person name="Sandor L."/>
            <person name="Salamov A."/>
            <person name="Grigoriev I.V."/>
            <person name="Stajich J.E."/>
            <person name="Spatafora J.W."/>
        </authorList>
    </citation>
    <scope>NUCLEOTIDE SEQUENCE [LARGE SCALE GENOMIC DNA]</scope>
    <source>
        <strain evidence="1">S191</strain>
    </source>
</reference>
<comment type="caution">
    <text evidence="1">The sequence shown here is derived from an EMBL/GenBank/DDBJ whole genome shotgun (WGS) entry which is preliminary data.</text>
</comment>
<dbReference type="Gene3D" id="3.30.470.20">
    <property type="entry name" value="ATP-grasp fold, B domain"/>
    <property type="match status" value="1"/>
</dbReference>
<evidence type="ECO:0000313" key="2">
    <source>
        <dbReference type="Proteomes" id="UP000673691"/>
    </source>
</evidence>
<gene>
    <name evidence="1" type="ORF">BJ554DRAFT_4191</name>
</gene>
<organism evidence="1 2">
    <name type="scientific">Olpidium bornovanus</name>
    <dbReference type="NCBI Taxonomy" id="278681"/>
    <lineage>
        <taxon>Eukaryota</taxon>
        <taxon>Fungi</taxon>
        <taxon>Fungi incertae sedis</taxon>
        <taxon>Olpidiomycota</taxon>
        <taxon>Olpidiomycotina</taxon>
        <taxon>Olpidiomycetes</taxon>
        <taxon>Olpidiales</taxon>
        <taxon>Olpidiaceae</taxon>
        <taxon>Olpidium</taxon>
    </lineage>
</organism>
<dbReference type="OrthoDB" id="2020073at2759"/>
<keyword evidence="2" id="KW-1185">Reference proteome</keyword>
<sequence>MLHHPENAAPETEPIIQQVELNTIAASFSSLSAAAGDLHRYVLQSNTISLQERGECAGSYTTRTGFCFVESADHGKKIRRHLASRTDYYQDNAENAPEPRITVHGLPFNRSSFEIAKGIAKAHELYNREKCRGCRNGRAAWRAERIRPAQDRGGPLGEVSCQAHQEHSCGNKRLRKIVGRRGCTYDVIHDDWLWLRTMAGWRRTYGTFWSNMFLPLFRLQAEVSRRPSCIIAQDMDLTIILPRLSGTPASLSSGPVP</sequence>
<dbReference type="GO" id="GO:0005524">
    <property type="term" value="F:ATP binding"/>
    <property type="evidence" value="ECO:0007669"/>
    <property type="project" value="InterPro"/>
</dbReference>
<dbReference type="EMBL" id="JAEFCI010012195">
    <property type="protein sequence ID" value="KAG5456150.1"/>
    <property type="molecule type" value="Genomic_DNA"/>
</dbReference>
<evidence type="ECO:0000313" key="1">
    <source>
        <dbReference type="EMBL" id="KAG5456150.1"/>
    </source>
</evidence>
<dbReference type="GO" id="GO:0004363">
    <property type="term" value="F:glutathione synthase activity"/>
    <property type="evidence" value="ECO:0007669"/>
    <property type="project" value="InterPro"/>
</dbReference>
<dbReference type="SUPFAM" id="SSF56059">
    <property type="entry name" value="Glutathione synthetase ATP-binding domain-like"/>
    <property type="match status" value="1"/>
</dbReference>
<accession>A0A8H7ZN48</accession>
<dbReference type="Pfam" id="PF03917">
    <property type="entry name" value="GSH_synth_ATP"/>
    <property type="match status" value="1"/>
</dbReference>
<name>A0A8H7ZN48_9FUNG</name>
<dbReference type="InterPro" id="IPR005615">
    <property type="entry name" value="Glutathione_synthase"/>
</dbReference>